<gene>
    <name evidence="4" type="ORF">PCA10_17300</name>
</gene>
<dbReference type="GO" id="GO:0016787">
    <property type="term" value="F:hydrolase activity"/>
    <property type="evidence" value="ECO:0007669"/>
    <property type="project" value="UniProtKB-KW"/>
</dbReference>
<evidence type="ECO:0000256" key="2">
    <source>
        <dbReference type="ARBA" id="ARBA00022801"/>
    </source>
</evidence>
<evidence type="ECO:0000259" key="3">
    <source>
        <dbReference type="PROSITE" id="PS51462"/>
    </source>
</evidence>
<evidence type="ECO:0000313" key="5">
    <source>
        <dbReference type="Proteomes" id="UP000015503"/>
    </source>
</evidence>
<dbReference type="PROSITE" id="PS51462">
    <property type="entry name" value="NUDIX"/>
    <property type="match status" value="1"/>
</dbReference>
<dbReference type="EMBL" id="AP013068">
    <property type="protein sequence ID" value="BAN47462.1"/>
    <property type="molecule type" value="Genomic_DNA"/>
</dbReference>
<dbReference type="PATRIC" id="fig|1245471.3.peg.1753"/>
<protein>
    <submittedName>
        <fullName evidence="4">Putative hydrolase</fullName>
    </submittedName>
</protein>
<dbReference type="InterPro" id="IPR015797">
    <property type="entry name" value="NUDIX_hydrolase-like_dom_sf"/>
</dbReference>
<dbReference type="RefSeq" id="WP_016491664.1">
    <property type="nucleotide sequence ID" value="NC_021499.1"/>
</dbReference>
<dbReference type="OrthoDB" id="9801098at2"/>
<dbReference type="HOGENOM" id="CLU_037162_13_0_6"/>
<dbReference type="Gene3D" id="3.90.79.10">
    <property type="entry name" value="Nucleoside Triphosphate Pyrophosphohydrolase"/>
    <property type="match status" value="1"/>
</dbReference>
<reference evidence="4 5" key="1">
    <citation type="journal article" date="2013" name="Genome Announc.">
        <title>Complete Genome Sequence of the Carbazole Degrader Pseudomonas resinovorans Strain CA10 (NBRC 106553).</title>
        <authorList>
            <person name="Shintani M."/>
            <person name="Hosoyama A."/>
            <person name="Ohji S."/>
            <person name="Tsuchikane K."/>
            <person name="Takarada H."/>
            <person name="Yamazoe A."/>
            <person name="Fujita N."/>
            <person name="Nojiri H."/>
        </authorList>
    </citation>
    <scope>NUCLEOTIDE SEQUENCE [LARGE SCALE GENOMIC DNA]</scope>
    <source>
        <strain evidence="4 5">NBRC 106553</strain>
    </source>
</reference>
<accession>S6ADN9</accession>
<dbReference type="CDD" id="cd04690">
    <property type="entry name" value="NUDIX_Hydrolase"/>
    <property type="match status" value="1"/>
</dbReference>
<dbReference type="PANTHER" id="PTHR43046">
    <property type="entry name" value="GDP-MANNOSE MANNOSYL HYDROLASE"/>
    <property type="match status" value="1"/>
</dbReference>
<keyword evidence="5" id="KW-1185">Reference proteome</keyword>
<evidence type="ECO:0000256" key="1">
    <source>
        <dbReference type="ARBA" id="ARBA00001946"/>
    </source>
</evidence>
<feature type="domain" description="Nudix hydrolase" evidence="3">
    <location>
        <begin position="1"/>
        <end position="133"/>
    </location>
</feature>
<dbReference type="KEGG" id="pre:PCA10_17300"/>
<dbReference type="SUPFAM" id="SSF55811">
    <property type="entry name" value="Nudix"/>
    <property type="match status" value="1"/>
</dbReference>
<name>S6ADN9_METRE</name>
<dbReference type="AlphaFoldDB" id="S6ADN9"/>
<dbReference type="eggNOG" id="COG0494">
    <property type="taxonomic scope" value="Bacteria"/>
</dbReference>
<dbReference type="STRING" id="1245471.PCA10_17300"/>
<organism evidence="4 5">
    <name type="scientific">Metapseudomonas resinovorans NBRC 106553</name>
    <dbReference type="NCBI Taxonomy" id="1245471"/>
    <lineage>
        <taxon>Bacteria</taxon>
        <taxon>Pseudomonadati</taxon>
        <taxon>Pseudomonadota</taxon>
        <taxon>Gammaproteobacteria</taxon>
        <taxon>Pseudomonadales</taxon>
        <taxon>Pseudomonadaceae</taxon>
        <taxon>Metapseudomonas</taxon>
    </lineage>
</organism>
<comment type="cofactor">
    <cofactor evidence="1">
        <name>Mg(2+)</name>
        <dbReference type="ChEBI" id="CHEBI:18420"/>
    </cofactor>
</comment>
<dbReference type="PANTHER" id="PTHR43046:SF2">
    <property type="entry name" value="8-OXO-DGTP DIPHOSPHATASE-RELATED"/>
    <property type="match status" value="1"/>
</dbReference>
<sequence>MTTLNIAAACLLDPQDRLLLVRKRGTRALMLPGGKREAGESALQALQRELLEELQLHLDASALEPLGRFRAPAANEADTWVDAEIFVARLPHAVQAAAELEELAWLEPGQPHPENLAPLLRDHVLGLVRKVVERRSGKAKSAEEAQFTCCK</sequence>
<keyword evidence="2 4" id="KW-0378">Hydrolase</keyword>
<dbReference type="InterPro" id="IPR000086">
    <property type="entry name" value="NUDIX_hydrolase_dom"/>
</dbReference>
<dbReference type="Proteomes" id="UP000015503">
    <property type="component" value="Chromosome"/>
</dbReference>
<evidence type="ECO:0000313" key="4">
    <source>
        <dbReference type="EMBL" id="BAN47462.1"/>
    </source>
</evidence>
<dbReference type="Pfam" id="PF00293">
    <property type="entry name" value="NUDIX"/>
    <property type="match status" value="1"/>
</dbReference>
<proteinExistence type="predicted"/>